<reference evidence="2" key="2">
    <citation type="journal article" date="2021" name="PeerJ">
        <title>Extensive microbial diversity within the chicken gut microbiome revealed by metagenomics and culture.</title>
        <authorList>
            <person name="Gilroy R."/>
            <person name="Ravi A."/>
            <person name="Getino M."/>
            <person name="Pursley I."/>
            <person name="Horton D.L."/>
            <person name="Alikhan N.F."/>
            <person name="Baker D."/>
            <person name="Gharbi K."/>
            <person name="Hall N."/>
            <person name="Watson M."/>
            <person name="Adriaenssens E.M."/>
            <person name="Foster-Nyarko E."/>
            <person name="Jarju S."/>
            <person name="Secka A."/>
            <person name="Antonio M."/>
            <person name="Oren A."/>
            <person name="Chaudhuri R.R."/>
            <person name="La Ragione R."/>
            <person name="Hildebrand F."/>
            <person name="Pallen M.J."/>
        </authorList>
    </citation>
    <scope>NUCLEOTIDE SEQUENCE</scope>
    <source>
        <strain evidence="2">CHK176-22527</strain>
    </source>
</reference>
<name>A0A9D1HCR5_9FIRM</name>
<dbReference type="AlphaFoldDB" id="A0A9D1HCR5"/>
<evidence type="ECO:0000313" key="2">
    <source>
        <dbReference type="EMBL" id="HIT99503.1"/>
    </source>
</evidence>
<feature type="transmembrane region" description="Helical" evidence="1">
    <location>
        <begin position="217"/>
        <end position="239"/>
    </location>
</feature>
<keyword evidence="1" id="KW-0812">Transmembrane</keyword>
<proteinExistence type="predicted"/>
<sequence>MMLKSFSGFGKYVLSMICAVAAICLIVLEISALSDMGKNKGIYYRIDSESEMIPSREAYVYYDEKYGKNAQENEDELQYDMLFWKDYGSGTVENHLLGRISETGIVYACGRTDLMAKDALRLDHDDAGLCILGKQTAWELFGTENADGLRVHYGEDDYIVADVSREINRIFIAQTGGGSDINFDRINVVPKYEEQAMMIRQEIESIFETGSRLENDFVYWILKLVLLISPVIVILFFAGYAVRRIPRRKKLITVCTALSIIVMAAVIAGYPDDMIPPAWSDLQFWPEMLAEKAESINTFIKGHKTEIEMRYLYCAVRAFLFGLMSAFLTIAAVMSFKIKYRDLHMKGEVEKNERTSYSTDKQDLS</sequence>
<comment type="caution">
    <text evidence="2">The sequence shown here is derived from an EMBL/GenBank/DDBJ whole genome shotgun (WGS) entry which is preliminary data.</text>
</comment>
<protein>
    <recommendedName>
        <fullName evidence="4">MacB-like periplasmic core domain-containing protein</fullName>
    </recommendedName>
</protein>
<dbReference type="Proteomes" id="UP000824159">
    <property type="component" value="Unassembled WGS sequence"/>
</dbReference>
<reference evidence="2" key="1">
    <citation type="submission" date="2020-10" db="EMBL/GenBank/DDBJ databases">
        <authorList>
            <person name="Gilroy R."/>
        </authorList>
    </citation>
    <scope>NUCLEOTIDE SEQUENCE</scope>
    <source>
        <strain evidence="2">CHK176-22527</strain>
    </source>
</reference>
<keyword evidence="1" id="KW-1133">Transmembrane helix</keyword>
<accession>A0A9D1HCR5</accession>
<evidence type="ECO:0008006" key="4">
    <source>
        <dbReference type="Google" id="ProtNLM"/>
    </source>
</evidence>
<feature type="transmembrane region" description="Helical" evidence="1">
    <location>
        <begin position="318"/>
        <end position="336"/>
    </location>
</feature>
<gene>
    <name evidence="2" type="ORF">IAD12_04540</name>
</gene>
<feature type="transmembrane region" description="Helical" evidence="1">
    <location>
        <begin position="251"/>
        <end position="270"/>
    </location>
</feature>
<organism evidence="2 3">
    <name type="scientific">Candidatus Allocopromorpha excrementavium</name>
    <dbReference type="NCBI Taxonomy" id="2840741"/>
    <lineage>
        <taxon>Bacteria</taxon>
        <taxon>Bacillati</taxon>
        <taxon>Bacillota</taxon>
        <taxon>Clostridia</taxon>
        <taxon>Eubacteriales</taxon>
        <taxon>Eubacteriaceae</taxon>
        <taxon>Eubacteriaceae incertae sedis</taxon>
        <taxon>Candidatus Allocopromorpha</taxon>
    </lineage>
</organism>
<keyword evidence="1" id="KW-0472">Membrane</keyword>
<evidence type="ECO:0000313" key="3">
    <source>
        <dbReference type="Proteomes" id="UP000824159"/>
    </source>
</evidence>
<dbReference type="EMBL" id="DVLX01000052">
    <property type="protein sequence ID" value="HIT99503.1"/>
    <property type="molecule type" value="Genomic_DNA"/>
</dbReference>
<evidence type="ECO:0000256" key="1">
    <source>
        <dbReference type="SAM" id="Phobius"/>
    </source>
</evidence>